<gene>
    <name evidence="1" type="ORF">EYC84_004820</name>
</gene>
<dbReference type="Proteomes" id="UP000322873">
    <property type="component" value="Unassembled WGS sequence"/>
</dbReference>
<protein>
    <submittedName>
        <fullName evidence="1">Uncharacterized protein</fullName>
    </submittedName>
</protein>
<organism evidence="1 2">
    <name type="scientific">Monilinia fructicola</name>
    <name type="common">Brown rot fungus</name>
    <name type="synonym">Ciboria fructicola</name>
    <dbReference type="NCBI Taxonomy" id="38448"/>
    <lineage>
        <taxon>Eukaryota</taxon>
        <taxon>Fungi</taxon>
        <taxon>Dikarya</taxon>
        <taxon>Ascomycota</taxon>
        <taxon>Pezizomycotina</taxon>
        <taxon>Leotiomycetes</taxon>
        <taxon>Helotiales</taxon>
        <taxon>Sclerotiniaceae</taxon>
        <taxon>Monilinia</taxon>
    </lineage>
</organism>
<dbReference type="EMBL" id="VICG01000002">
    <property type="protein sequence ID" value="KAA8575707.1"/>
    <property type="molecule type" value="Genomic_DNA"/>
</dbReference>
<accession>A0A5M9K4G4</accession>
<reference evidence="1 2" key="1">
    <citation type="submission" date="2019-06" db="EMBL/GenBank/DDBJ databases">
        <title>Genome Sequence of the Brown Rot Fungal Pathogen Monilinia fructicola.</title>
        <authorList>
            <person name="De Miccolis Angelini R.M."/>
            <person name="Landi L."/>
            <person name="Abate D."/>
            <person name="Pollastro S."/>
            <person name="Romanazzi G."/>
            <person name="Faretra F."/>
        </authorList>
    </citation>
    <scope>NUCLEOTIDE SEQUENCE [LARGE SCALE GENOMIC DNA]</scope>
    <source>
        <strain evidence="1 2">Mfrc123</strain>
    </source>
</reference>
<dbReference type="AlphaFoldDB" id="A0A5M9K4G4"/>
<comment type="caution">
    <text evidence="1">The sequence shown here is derived from an EMBL/GenBank/DDBJ whole genome shotgun (WGS) entry which is preliminary data.</text>
</comment>
<sequence length="77" mass="8626">MPGPGCLLPINIHEILYQFMRQLHEDGSQDCLLHQFSTHHPSPTLDTEIFTFLLSIACLTINPYEALRLFQCAVAGG</sequence>
<name>A0A5M9K4G4_MONFR</name>
<keyword evidence="2" id="KW-1185">Reference proteome</keyword>
<evidence type="ECO:0000313" key="2">
    <source>
        <dbReference type="Proteomes" id="UP000322873"/>
    </source>
</evidence>
<evidence type="ECO:0000313" key="1">
    <source>
        <dbReference type="EMBL" id="KAA8575707.1"/>
    </source>
</evidence>
<proteinExistence type="predicted"/>